<evidence type="ECO:0000313" key="2">
    <source>
        <dbReference type="EMBL" id="GAA4649887.1"/>
    </source>
</evidence>
<proteinExistence type="predicted"/>
<name>A0ABP8V1Y3_9GAMM</name>
<accession>A0ABP8V1Y3</accession>
<dbReference type="PANTHER" id="PTHR38775">
    <property type="entry name" value="INNER MEMBRANE PROTEIN-RELATED"/>
    <property type="match status" value="1"/>
</dbReference>
<evidence type="ECO:0000256" key="1">
    <source>
        <dbReference type="SAM" id="Phobius"/>
    </source>
</evidence>
<feature type="transmembrane region" description="Helical" evidence="1">
    <location>
        <begin position="33"/>
        <end position="52"/>
    </location>
</feature>
<keyword evidence="1" id="KW-0472">Membrane</keyword>
<dbReference type="PANTHER" id="PTHR38775:SF1">
    <property type="entry name" value="INNER MEMBRANE PROTEIN"/>
    <property type="match status" value="1"/>
</dbReference>
<dbReference type="EMBL" id="BAABFL010000330">
    <property type="protein sequence ID" value="GAA4649887.1"/>
    <property type="molecule type" value="Genomic_DNA"/>
</dbReference>
<comment type="caution">
    <text evidence="2">The sequence shown here is derived from an EMBL/GenBank/DDBJ whole genome shotgun (WGS) entry which is preliminary data.</text>
</comment>
<protein>
    <submittedName>
        <fullName evidence="2">DUF1145 domain-containing protein</fullName>
    </submittedName>
</protein>
<keyword evidence="1" id="KW-1133">Transmembrane helix</keyword>
<dbReference type="Pfam" id="PF06611">
    <property type="entry name" value="DUF1145"/>
    <property type="match status" value="1"/>
</dbReference>
<feature type="transmembrane region" description="Helical" evidence="1">
    <location>
        <begin position="7"/>
        <end position="27"/>
    </location>
</feature>
<gene>
    <name evidence="2" type="ORF">GCM10023116_21680</name>
</gene>
<keyword evidence="1" id="KW-0812">Transmembrane</keyword>
<feature type="transmembrane region" description="Helical" evidence="1">
    <location>
        <begin position="64"/>
        <end position="84"/>
    </location>
</feature>
<dbReference type="RefSeq" id="WP_345195907.1">
    <property type="nucleotide sequence ID" value="NZ_BAABFL010000330.1"/>
</dbReference>
<evidence type="ECO:0000313" key="3">
    <source>
        <dbReference type="Proteomes" id="UP001500604"/>
    </source>
</evidence>
<keyword evidence="3" id="KW-1185">Reference proteome</keyword>
<dbReference type="InterPro" id="IPR009525">
    <property type="entry name" value="DUF1145"/>
</dbReference>
<reference evidence="3" key="1">
    <citation type="journal article" date="2019" name="Int. J. Syst. Evol. Microbiol.">
        <title>The Global Catalogue of Microorganisms (GCM) 10K type strain sequencing project: providing services to taxonomists for standard genome sequencing and annotation.</title>
        <authorList>
            <consortium name="The Broad Institute Genomics Platform"/>
            <consortium name="The Broad Institute Genome Sequencing Center for Infectious Disease"/>
            <person name="Wu L."/>
            <person name="Ma J."/>
        </authorList>
    </citation>
    <scope>NUCLEOTIDE SEQUENCE [LARGE SCALE GENOMIC DNA]</scope>
    <source>
        <strain evidence="3">JCM 17805</strain>
    </source>
</reference>
<organism evidence="2 3">
    <name type="scientific">Kistimonas scapharcae</name>
    <dbReference type="NCBI Taxonomy" id="1036133"/>
    <lineage>
        <taxon>Bacteria</taxon>
        <taxon>Pseudomonadati</taxon>
        <taxon>Pseudomonadota</taxon>
        <taxon>Gammaproteobacteria</taxon>
        <taxon>Oceanospirillales</taxon>
        <taxon>Endozoicomonadaceae</taxon>
        <taxon>Kistimonas</taxon>
    </lineage>
</organism>
<sequence>MKAMLALGQLLTLGFWLGVILNFFMPFPAPLDSIFLIAGGLILLVHGIEVAIWRERIRAMSDRFVMDCLLILVFGFFHMATLMLRQQPVQEH</sequence>
<dbReference type="Proteomes" id="UP001500604">
    <property type="component" value="Unassembled WGS sequence"/>
</dbReference>